<evidence type="ECO:0000256" key="1">
    <source>
        <dbReference type="ARBA" id="ARBA00004651"/>
    </source>
</evidence>
<dbReference type="PANTHER" id="PTHR24246">
    <property type="entry name" value="OLFACTORY RECEPTOR AND ADENOSINE RECEPTOR"/>
    <property type="match status" value="1"/>
</dbReference>
<evidence type="ECO:0000256" key="6">
    <source>
        <dbReference type="ARBA" id="ARBA00023136"/>
    </source>
</evidence>
<sequence length="177" mass="19406">IVILNIVLSVTATLGNSVILVALANYSSIHPPSQLLLSSLTVTDLCVGAISQPLVVTLLLSALKESWNLCRMIEYSLPVTTTVFSGVSLTVLTAIGLDRLLALTLKFRYRQIVTVKRARRAVLVFWIKSGMIGALHLASQTLLFTVGAVLILLDVFISSYSYTRIFFAIRRQQAQVQ</sequence>
<accession>A0ABN8SP21</accession>
<dbReference type="PANTHER" id="PTHR24246:SF27">
    <property type="entry name" value="ADENOSINE RECEPTOR, ISOFORM A"/>
    <property type="match status" value="1"/>
</dbReference>
<feature type="transmembrane region" description="Helical" evidence="10">
    <location>
        <begin position="6"/>
        <end position="24"/>
    </location>
</feature>
<keyword evidence="3 10" id="KW-0812">Transmembrane</keyword>
<comment type="caution">
    <text evidence="12">The sequence shown here is derived from an EMBL/GenBank/DDBJ whole genome shotgun (WGS) entry which is preliminary data.</text>
</comment>
<evidence type="ECO:0000256" key="10">
    <source>
        <dbReference type="SAM" id="Phobius"/>
    </source>
</evidence>
<evidence type="ECO:0000313" key="13">
    <source>
        <dbReference type="Proteomes" id="UP001159427"/>
    </source>
</evidence>
<name>A0ABN8SP21_9CNID</name>
<keyword evidence="13" id="KW-1185">Reference proteome</keyword>
<protein>
    <recommendedName>
        <fullName evidence="11">G-protein coupled receptors family 1 profile domain-containing protein</fullName>
    </recommendedName>
</protein>
<gene>
    <name evidence="12" type="ORF">PEVE_00022304</name>
</gene>
<dbReference type="PROSITE" id="PS50262">
    <property type="entry name" value="G_PROTEIN_RECEP_F1_2"/>
    <property type="match status" value="1"/>
</dbReference>
<dbReference type="InterPro" id="IPR000276">
    <property type="entry name" value="GPCR_Rhodpsn"/>
</dbReference>
<keyword evidence="4 10" id="KW-1133">Transmembrane helix</keyword>
<feature type="non-terminal residue" evidence="12">
    <location>
        <position position="177"/>
    </location>
</feature>
<evidence type="ECO:0000256" key="4">
    <source>
        <dbReference type="ARBA" id="ARBA00022989"/>
    </source>
</evidence>
<organism evidence="12 13">
    <name type="scientific">Porites evermanni</name>
    <dbReference type="NCBI Taxonomy" id="104178"/>
    <lineage>
        <taxon>Eukaryota</taxon>
        <taxon>Metazoa</taxon>
        <taxon>Cnidaria</taxon>
        <taxon>Anthozoa</taxon>
        <taxon>Hexacorallia</taxon>
        <taxon>Scleractinia</taxon>
        <taxon>Fungiina</taxon>
        <taxon>Poritidae</taxon>
        <taxon>Porites</taxon>
    </lineage>
</organism>
<keyword evidence="7" id="KW-0675">Receptor</keyword>
<feature type="transmembrane region" description="Helical" evidence="10">
    <location>
        <begin position="75"/>
        <end position="97"/>
    </location>
</feature>
<dbReference type="Gene3D" id="1.20.1070.10">
    <property type="entry name" value="Rhodopsin 7-helix transmembrane proteins"/>
    <property type="match status" value="1"/>
</dbReference>
<dbReference type="Pfam" id="PF00001">
    <property type="entry name" value="7tm_1"/>
    <property type="match status" value="1"/>
</dbReference>
<keyword evidence="8" id="KW-0325">Glycoprotein</keyword>
<evidence type="ECO:0000259" key="11">
    <source>
        <dbReference type="PROSITE" id="PS50262"/>
    </source>
</evidence>
<dbReference type="InterPro" id="IPR017452">
    <property type="entry name" value="GPCR_Rhodpsn_7TM"/>
</dbReference>
<evidence type="ECO:0000256" key="5">
    <source>
        <dbReference type="ARBA" id="ARBA00023040"/>
    </source>
</evidence>
<comment type="subcellular location">
    <subcellularLocation>
        <location evidence="1">Cell membrane</location>
        <topology evidence="1">Multi-pass membrane protein</topology>
    </subcellularLocation>
</comment>
<evidence type="ECO:0000256" key="9">
    <source>
        <dbReference type="ARBA" id="ARBA00023224"/>
    </source>
</evidence>
<feature type="transmembrane region" description="Helical" evidence="10">
    <location>
        <begin position="142"/>
        <end position="162"/>
    </location>
</feature>
<dbReference type="Proteomes" id="UP001159427">
    <property type="component" value="Unassembled WGS sequence"/>
</dbReference>
<dbReference type="SUPFAM" id="SSF81321">
    <property type="entry name" value="Family A G protein-coupled receptor-like"/>
    <property type="match status" value="1"/>
</dbReference>
<evidence type="ECO:0000256" key="2">
    <source>
        <dbReference type="ARBA" id="ARBA00022475"/>
    </source>
</evidence>
<feature type="non-terminal residue" evidence="12">
    <location>
        <position position="1"/>
    </location>
</feature>
<keyword evidence="6 10" id="KW-0472">Membrane</keyword>
<dbReference type="EMBL" id="CALNXI010002982">
    <property type="protein sequence ID" value="CAH3191699.1"/>
    <property type="molecule type" value="Genomic_DNA"/>
</dbReference>
<keyword evidence="2" id="KW-1003">Cell membrane</keyword>
<keyword evidence="9" id="KW-0807">Transducer</keyword>
<reference evidence="12 13" key="1">
    <citation type="submission" date="2022-05" db="EMBL/GenBank/DDBJ databases">
        <authorList>
            <consortium name="Genoscope - CEA"/>
            <person name="William W."/>
        </authorList>
    </citation>
    <scope>NUCLEOTIDE SEQUENCE [LARGE SCALE GENOMIC DNA]</scope>
</reference>
<keyword evidence="5" id="KW-0297">G-protein coupled receptor</keyword>
<evidence type="ECO:0000256" key="8">
    <source>
        <dbReference type="ARBA" id="ARBA00023180"/>
    </source>
</evidence>
<evidence type="ECO:0000256" key="3">
    <source>
        <dbReference type="ARBA" id="ARBA00022692"/>
    </source>
</evidence>
<feature type="domain" description="G-protein coupled receptors family 1 profile" evidence="11">
    <location>
        <begin position="15"/>
        <end position="177"/>
    </location>
</feature>
<evidence type="ECO:0000313" key="12">
    <source>
        <dbReference type="EMBL" id="CAH3191699.1"/>
    </source>
</evidence>
<evidence type="ECO:0000256" key="7">
    <source>
        <dbReference type="ARBA" id="ARBA00023170"/>
    </source>
</evidence>
<proteinExistence type="predicted"/>
<feature type="transmembrane region" description="Helical" evidence="10">
    <location>
        <begin position="36"/>
        <end position="63"/>
    </location>
</feature>